<evidence type="ECO:0000259" key="1">
    <source>
        <dbReference type="PROSITE" id="PS50042"/>
    </source>
</evidence>
<dbReference type="Gene3D" id="2.60.120.10">
    <property type="entry name" value="Jelly Rolls"/>
    <property type="match status" value="1"/>
</dbReference>
<dbReference type="SMART" id="SM00100">
    <property type="entry name" value="cNMP"/>
    <property type="match status" value="1"/>
</dbReference>
<evidence type="ECO:0000313" key="2">
    <source>
        <dbReference type="EMBL" id="CAB5123722.1"/>
    </source>
</evidence>
<dbReference type="InterPro" id="IPR000595">
    <property type="entry name" value="cNMP-bd_dom"/>
</dbReference>
<dbReference type="GO" id="GO:0003700">
    <property type="term" value="F:DNA-binding transcription factor activity"/>
    <property type="evidence" value="ECO:0007669"/>
    <property type="project" value="TreeGrafter"/>
</dbReference>
<sequence>MASKKSYLDSLRKVSLFSSCSTKDLEKISKAGDEVSLPAGSLVIDQGQTGREAFIIISGTATVRRNGKKVATLSSGAVVGELSLLDHGPRTASVTTDTDCVMLVISQRQFLAVIDAIPALSHKLLATLAGRIRELDRQYFG</sequence>
<dbReference type="Pfam" id="PF00027">
    <property type="entry name" value="cNMP_binding"/>
    <property type="match status" value="1"/>
</dbReference>
<reference evidence="2" key="1">
    <citation type="submission" date="2020-05" db="EMBL/GenBank/DDBJ databases">
        <authorList>
            <person name="Chiriac C."/>
            <person name="Salcher M."/>
            <person name="Ghai R."/>
            <person name="Kavagutti S V."/>
        </authorList>
    </citation>
    <scope>NUCLEOTIDE SEQUENCE</scope>
</reference>
<dbReference type="InterPro" id="IPR018490">
    <property type="entry name" value="cNMP-bd_dom_sf"/>
</dbReference>
<organism evidence="2">
    <name type="scientific">freshwater metagenome</name>
    <dbReference type="NCBI Taxonomy" id="449393"/>
    <lineage>
        <taxon>unclassified sequences</taxon>
        <taxon>metagenomes</taxon>
        <taxon>ecological metagenomes</taxon>
    </lineage>
</organism>
<dbReference type="GO" id="GO:0005829">
    <property type="term" value="C:cytosol"/>
    <property type="evidence" value="ECO:0007669"/>
    <property type="project" value="TreeGrafter"/>
</dbReference>
<protein>
    <submittedName>
        <fullName evidence="2">Unannotated protein</fullName>
    </submittedName>
</protein>
<dbReference type="InterPro" id="IPR050397">
    <property type="entry name" value="Env_Response_Regulators"/>
</dbReference>
<name>A0A6J7VZE0_9ZZZZ</name>
<dbReference type="EMBL" id="CAFBRX010000075">
    <property type="protein sequence ID" value="CAB5123722.1"/>
    <property type="molecule type" value="Genomic_DNA"/>
</dbReference>
<dbReference type="PROSITE" id="PS50042">
    <property type="entry name" value="CNMP_BINDING_3"/>
    <property type="match status" value="1"/>
</dbReference>
<dbReference type="SUPFAM" id="SSF51206">
    <property type="entry name" value="cAMP-binding domain-like"/>
    <property type="match status" value="1"/>
</dbReference>
<dbReference type="PROSITE" id="PS00889">
    <property type="entry name" value="CNMP_BINDING_2"/>
    <property type="match status" value="1"/>
</dbReference>
<dbReference type="PANTHER" id="PTHR24567">
    <property type="entry name" value="CRP FAMILY TRANSCRIPTIONAL REGULATORY PROTEIN"/>
    <property type="match status" value="1"/>
</dbReference>
<dbReference type="InterPro" id="IPR018488">
    <property type="entry name" value="cNMP-bd_CS"/>
</dbReference>
<proteinExistence type="predicted"/>
<dbReference type="CDD" id="cd00038">
    <property type="entry name" value="CAP_ED"/>
    <property type="match status" value="1"/>
</dbReference>
<feature type="domain" description="Cyclic nucleotide-binding" evidence="1">
    <location>
        <begin position="16"/>
        <end position="131"/>
    </location>
</feature>
<dbReference type="PANTHER" id="PTHR24567:SF74">
    <property type="entry name" value="HTH-TYPE TRANSCRIPTIONAL REGULATOR ARCR"/>
    <property type="match status" value="1"/>
</dbReference>
<dbReference type="InterPro" id="IPR014710">
    <property type="entry name" value="RmlC-like_jellyroll"/>
</dbReference>
<gene>
    <name evidence="2" type="ORF">UFOPK4422_00854</name>
</gene>
<dbReference type="AlphaFoldDB" id="A0A6J7VZE0"/>
<accession>A0A6J7VZE0</accession>